<reference evidence="2 3" key="1">
    <citation type="journal article" date="2022" name="Nat. Genet.">
        <title>Improved pea reference genome and pan-genome highlight genomic features and evolutionary characteristics.</title>
        <authorList>
            <person name="Yang T."/>
            <person name="Liu R."/>
            <person name="Luo Y."/>
            <person name="Hu S."/>
            <person name="Wang D."/>
            <person name="Wang C."/>
            <person name="Pandey M.K."/>
            <person name="Ge S."/>
            <person name="Xu Q."/>
            <person name="Li N."/>
            <person name="Li G."/>
            <person name="Huang Y."/>
            <person name="Saxena R.K."/>
            <person name="Ji Y."/>
            <person name="Li M."/>
            <person name="Yan X."/>
            <person name="He Y."/>
            <person name="Liu Y."/>
            <person name="Wang X."/>
            <person name="Xiang C."/>
            <person name="Varshney R.K."/>
            <person name="Ding H."/>
            <person name="Gao S."/>
            <person name="Zong X."/>
        </authorList>
    </citation>
    <scope>NUCLEOTIDE SEQUENCE [LARGE SCALE GENOMIC DNA]</scope>
    <source>
        <strain evidence="2 3">cv. Zhongwan 6</strain>
    </source>
</reference>
<keyword evidence="3" id="KW-1185">Reference proteome</keyword>
<comment type="caution">
    <text evidence="2">The sequence shown here is derived from an EMBL/GenBank/DDBJ whole genome shotgun (WGS) entry which is preliminary data.</text>
</comment>
<feature type="region of interest" description="Disordered" evidence="1">
    <location>
        <begin position="67"/>
        <end position="90"/>
    </location>
</feature>
<evidence type="ECO:0000313" key="2">
    <source>
        <dbReference type="EMBL" id="KAI5446290.1"/>
    </source>
</evidence>
<dbReference type="Proteomes" id="UP001058974">
    <property type="component" value="Chromosome 1"/>
</dbReference>
<accession>A0A9D5BMH7</accession>
<proteinExistence type="predicted"/>
<dbReference type="EMBL" id="JAMSHJ010000001">
    <property type="protein sequence ID" value="KAI5446290.1"/>
    <property type="molecule type" value="Genomic_DNA"/>
</dbReference>
<organism evidence="2 3">
    <name type="scientific">Pisum sativum</name>
    <name type="common">Garden pea</name>
    <name type="synonym">Lathyrus oleraceus</name>
    <dbReference type="NCBI Taxonomy" id="3888"/>
    <lineage>
        <taxon>Eukaryota</taxon>
        <taxon>Viridiplantae</taxon>
        <taxon>Streptophyta</taxon>
        <taxon>Embryophyta</taxon>
        <taxon>Tracheophyta</taxon>
        <taxon>Spermatophyta</taxon>
        <taxon>Magnoliopsida</taxon>
        <taxon>eudicotyledons</taxon>
        <taxon>Gunneridae</taxon>
        <taxon>Pentapetalae</taxon>
        <taxon>rosids</taxon>
        <taxon>fabids</taxon>
        <taxon>Fabales</taxon>
        <taxon>Fabaceae</taxon>
        <taxon>Papilionoideae</taxon>
        <taxon>50 kb inversion clade</taxon>
        <taxon>NPAAA clade</taxon>
        <taxon>Hologalegina</taxon>
        <taxon>IRL clade</taxon>
        <taxon>Fabeae</taxon>
        <taxon>Lathyrus</taxon>
    </lineage>
</organism>
<name>A0A9D5BMH7_PEA</name>
<evidence type="ECO:0000313" key="3">
    <source>
        <dbReference type="Proteomes" id="UP001058974"/>
    </source>
</evidence>
<gene>
    <name evidence="2" type="ORF">KIW84_014216</name>
</gene>
<sequence length="171" mass="19445">MEEAYDEEALEEMEDVYVENSIGNPEVIDEFELLHYYDDDTDVEVGSEHDDTDVKVVSEHVYAEVQGGNEHDDTNFLSGRDANNNYGDDDAGDYVGSDGELGSLSDTNYDISEKSIDLDWKTVLPYENDDDKARRSDDDDSDVLLSPSDKEMMRNMRSFQLIRVVMHSSFT</sequence>
<evidence type="ECO:0000256" key="1">
    <source>
        <dbReference type="SAM" id="MobiDB-lite"/>
    </source>
</evidence>
<dbReference type="AlphaFoldDB" id="A0A9D5BMH7"/>
<dbReference type="Gramene" id="Psat01G0421600-T1">
    <property type="protein sequence ID" value="KAI5446290.1"/>
    <property type="gene ID" value="KIW84_014216"/>
</dbReference>
<protein>
    <submittedName>
        <fullName evidence="2">Uncharacterized protein</fullName>
    </submittedName>
</protein>